<comment type="caution">
    <text evidence="1">The sequence shown here is derived from an EMBL/GenBank/DDBJ whole genome shotgun (WGS) entry which is preliminary data.</text>
</comment>
<sequence length="168" mass="17502">MLGDPEGEFEIAQLGVGRRTFGYNLQRHVVDHGIVAALHQQASGDGLCGQPGGAGIGQRARQQQPQIPLGGDNGDGLVRGIGRYDHFGEDFGDGAGGFSIERPVERDDAAKGGSRIARQRLAVGADEIGAFRDAAGVGMLDDDAGRGARRIELADAFIGRVGVVDIVV</sequence>
<protein>
    <submittedName>
        <fullName evidence="1">Uncharacterized protein</fullName>
    </submittedName>
</protein>
<proteinExistence type="predicted"/>
<accession>A0A1J5P449</accession>
<gene>
    <name evidence="1" type="ORF">GALL_529680</name>
</gene>
<dbReference type="AlphaFoldDB" id="A0A1J5P449"/>
<evidence type="ECO:0000313" key="1">
    <source>
        <dbReference type="EMBL" id="OIQ65472.1"/>
    </source>
</evidence>
<dbReference type="EMBL" id="MLJW01007300">
    <property type="protein sequence ID" value="OIQ65472.1"/>
    <property type="molecule type" value="Genomic_DNA"/>
</dbReference>
<name>A0A1J5P449_9ZZZZ</name>
<reference evidence="1" key="1">
    <citation type="submission" date="2016-10" db="EMBL/GenBank/DDBJ databases">
        <title>Sequence of Gallionella enrichment culture.</title>
        <authorList>
            <person name="Poehlein A."/>
            <person name="Muehling M."/>
            <person name="Daniel R."/>
        </authorList>
    </citation>
    <scope>NUCLEOTIDE SEQUENCE</scope>
</reference>
<organism evidence="1">
    <name type="scientific">mine drainage metagenome</name>
    <dbReference type="NCBI Taxonomy" id="410659"/>
    <lineage>
        <taxon>unclassified sequences</taxon>
        <taxon>metagenomes</taxon>
        <taxon>ecological metagenomes</taxon>
    </lineage>
</organism>